<dbReference type="PANTHER" id="PTHR46652">
    <property type="entry name" value="LEUCINE-RICH REPEAT AND IQ DOMAIN-CONTAINING PROTEIN 1-RELATED"/>
    <property type="match status" value="1"/>
</dbReference>
<dbReference type="Gene3D" id="3.80.10.10">
    <property type="entry name" value="Ribonuclease Inhibitor"/>
    <property type="match status" value="3"/>
</dbReference>
<keyword evidence="1" id="KW-0433">Leucine-rich repeat</keyword>
<sequence>MKKKLGITVLIMALIIPSMTWASEETAAPKDVAPLTEEVANVGVETSVETPRQTDKSTTPKDMAPLTEEAANVEVETSVETPHQTDKSTTPQDVAPLTEEAANVEVETSVETPRQTDKSATPKDMAPLTEEAANVEVETSVEAPRQTDKSATPATEPKTEKSLETDPIVTIKDSELHNSITDTLHLERGTSVTQSMMASLTTLDTSRFYIEDTTGLEYAVNLREFISGNDFRSENLERILQLHHLEILSLGTQIYSEERYPSFSSLPKLRELTVGDAGMRDLNFLSKNTALEKLELGSQVSDNYSLTDISALQNLPLLKYLALYFTREPLDLSPISTLSHLESLRLQEQRIQDASFLAPLKHLTYLDLTNNWLTNVDSLQALPSLQEVILDGNYIFGKPNQYAAQLPTETTELAIGESIVLPMTWTYNGVPVGPDYQGHFPLSVPFRSYSNTVTSSPAILTITKPTLTTIPVEATKEGVTTLTSEVVPGYKVQTKVRVLDIPKPPTLSPVSDLQDTLNGKTSPGYTIRVDIAGKTYKAVADETGAFAIQIGMHAVDTPYVVTISDPTGTEGKPVHAAIVDIIVTIPNTNLRNLITDTLHLERKTPITRSMMASLTTLKASSPYIEDFTGLEYAVNLREFSGSVAKSADIERILQLHHLEILSLKILNYDSYPSFSSLPKLRELTLSAPRLIDLNFLSKNTALEKLELGGKDYDNRALTDISALQNLSLLKSLSLYYTIKKLDLSPISTLSHLESLRLQEQRIQDTSFLAPLKHLTYLDLTNNWLTNVDSLQALPSLQEVILDGNYISGKPNQYAAQLPTETTELAIGESIVLPMTWTYNGLPLVPVSPGYLGPDVPFSNYSNTVTSSPAILTITKPTLTTIPVEATKGGVTTLTSEVVPGYKVQTKVRVLDIPKPPTLSPVSVLQDTLHGKTSPGYTIQVDIAGKTYEAVADETGTFAIQIGMHAVDTPYVVTVSDPTGTKGTPVLALIVDGVAPQLNKVTVGIQAISGRIIDGRSHARVLINGVMQREVDTDADGYYSVPVRKVLMSNGAAMFSIRSGDTIQVDYGADTPEHFITRQVVKEYSRPTTVDPVQARADYITGQTLPGSQTLRLIVNGIPQRVITPRSAGAGQIDPDGRFKIYSRFNLDANGQLVRLNKGDKITVDSGEQIYHAAFVETIVQ</sequence>
<feature type="chain" id="PRO_5031217579" evidence="4">
    <location>
        <begin position="23"/>
        <end position="1180"/>
    </location>
</feature>
<dbReference type="Gene3D" id="2.60.40.10">
    <property type="entry name" value="Immunoglobulins"/>
    <property type="match status" value="2"/>
</dbReference>
<dbReference type="Pfam" id="PF13855">
    <property type="entry name" value="LRR_8"/>
    <property type="match status" value="2"/>
</dbReference>
<dbReference type="InterPro" id="IPR013783">
    <property type="entry name" value="Ig-like_fold"/>
</dbReference>
<dbReference type="InterPro" id="IPR050836">
    <property type="entry name" value="SDS22/Internalin_LRR"/>
</dbReference>
<keyword evidence="4" id="KW-0732">Signal</keyword>
<evidence type="ECO:0000313" key="6">
    <source>
        <dbReference type="Proteomes" id="UP000548787"/>
    </source>
</evidence>
<feature type="region of interest" description="Disordered" evidence="3">
    <location>
        <begin position="41"/>
        <end position="163"/>
    </location>
</feature>
<dbReference type="RefSeq" id="WP_181676934.1">
    <property type="nucleotide sequence ID" value="NZ_JABJVM010000010.1"/>
</dbReference>
<dbReference type="SUPFAM" id="SSF52058">
    <property type="entry name" value="L domain-like"/>
    <property type="match status" value="2"/>
</dbReference>
<dbReference type="InterPro" id="IPR001611">
    <property type="entry name" value="Leu-rich_rpt"/>
</dbReference>
<evidence type="ECO:0000313" key="5">
    <source>
        <dbReference type="EMBL" id="MBA3926790.1"/>
    </source>
</evidence>
<keyword evidence="6" id="KW-1185">Reference proteome</keyword>
<reference evidence="5 6" key="1">
    <citation type="submission" date="2020-08" db="EMBL/GenBank/DDBJ databases">
        <title>Listeria ohnekaius sp. nov. and Listeria portnoyii sp. nov. isolated from non-agricultural and natural environments.</title>
        <authorList>
            <person name="Weller D."/>
            <person name="Belias A.M."/>
            <person name="Liao J."/>
            <person name="Guo S."/>
            <person name="Orsi R.H."/>
            <person name="Wiedmann M."/>
        </authorList>
    </citation>
    <scope>NUCLEOTIDE SEQUENCE [LARGE SCALE GENOMIC DNA]</scope>
    <source>
        <strain evidence="5 6">FSL W9-0585</strain>
    </source>
</reference>
<dbReference type="Proteomes" id="UP000548787">
    <property type="component" value="Unassembled WGS sequence"/>
</dbReference>
<evidence type="ECO:0000256" key="2">
    <source>
        <dbReference type="ARBA" id="ARBA00022737"/>
    </source>
</evidence>
<evidence type="ECO:0000256" key="3">
    <source>
        <dbReference type="SAM" id="MobiDB-lite"/>
    </source>
</evidence>
<proteinExistence type="predicted"/>
<evidence type="ECO:0000256" key="4">
    <source>
        <dbReference type="SAM" id="SignalP"/>
    </source>
</evidence>
<comment type="caution">
    <text evidence="5">The sequence shown here is derived from an EMBL/GenBank/DDBJ whole genome shotgun (WGS) entry which is preliminary data.</text>
</comment>
<feature type="signal peptide" evidence="4">
    <location>
        <begin position="1"/>
        <end position="22"/>
    </location>
</feature>
<gene>
    <name evidence="5" type="ORF">HPK16_10595</name>
</gene>
<protein>
    <submittedName>
        <fullName evidence="5">Uncharacterized protein</fullName>
    </submittedName>
</protein>
<dbReference type="EMBL" id="JABJVM010000010">
    <property type="protein sequence ID" value="MBA3926790.1"/>
    <property type="molecule type" value="Genomic_DNA"/>
</dbReference>
<name>A0A7W1YGH5_9LIST</name>
<dbReference type="PROSITE" id="PS51450">
    <property type="entry name" value="LRR"/>
    <property type="match status" value="2"/>
</dbReference>
<dbReference type="AlphaFoldDB" id="A0A7W1YGH5"/>
<dbReference type="InterPro" id="IPR032675">
    <property type="entry name" value="LRR_dom_sf"/>
</dbReference>
<dbReference type="PANTHER" id="PTHR46652:SF3">
    <property type="entry name" value="LEUCINE-RICH REPEAT-CONTAINING PROTEIN 9"/>
    <property type="match status" value="1"/>
</dbReference>
<feature type="compositionally biased region" description="Polar residues" evidence="3">
    <location>
        <begin position="78"/>
        <end position="92"/>
    </location>
</feature>
<accession>A0A7W1YGH5</accession>
<keyword evidence="2" id="KW-0677">Repeat</keyword>
<organism evidence="5 6">
    <name type="scientific">Listeria rustica</name>
    <dbReference type="NCBI Taxonomy" id="2713503"/>
    <lineage>
        <taxon>Bacteria</taxon>
        <taxon>Bacillati</taxon>
        <taxon>Bacillota</taxon>
        <taxon>Bacilli</taxon>
        <taxon>Bacillales</taxon>
        <taxon>Listeriaceae</taxon>
        <taxon>Listeria</taxon>
    </lineage>
</organism>
<evidence type="ECO:0000256" key="1">
    <source>
        <dbReference type="ARBA" id="ARBA00022614"/>
    </source>
</evidence>